<organism evidence="1 2">
    <name type="scientific">Rattus norvegicus</name>
    <name type="common">Rat</name>
    <dbReference type="NCBI Taxonomy" id="10116"/>
    <lineage>
        <taxon>Eukaryota</taxon>
        <taxon>Metazoa</taxon>
        <taxon>Chordata</taxon>
        <taxon>Craniata</taxon>
        <taxon>Vertebrata</taxon>
        <taxon>Euteleostomi</taxon>
        <taxon>Mammalia</taxon>
        <taxon>Eutheria</taxon>
        <taxon>Euarchontoglires</taxon>
        <taxon>Glires</taxon>
        <taxon>Rodentia</taxon>
        <taxon>Myomorpha</taxon>
        <taxon>Muroidea</taxon>
        <taxon>Muridae</taxon>
        <taxon>Murinae</taxon>
        <taxon>Rattus</taxon>
    </lineage>
</organism>
<gene>
    <name evidence="1 3" type="primary">Ccnh</name>
    <name evidence="1" type="ORF">rCG_44571</name>
</gene>
<reference evidence="2" key="1">
    <citation type="submission" date="2005-09" db="EMBL/GenBank/DDBJ databases">
        <authorList>
            <person name="Mural R.J."/>
            <person name="Li P.W."/>
            <person name="Adams M.D."/>
            <person name="Amanatides P.G."/>
            <person name="Baden-Tillson H."/>
            <person name="Barnstead M."/>
            <person name="Chin S.H."/>
            <person name="Dew I."/>
            <person name="Evans C.A."/>
            <person name="Ferriera S."/>
            <person name="Flanigan M."/>
            <person name="Fosler C."/>
            <person name="Glodek A."/>
            <person name="Gu Z."/>
            <person name="Holt R.A."/>
            <person name="Jennings D."/>
            <person name="Kraft C.L."/>
            <person name="Lu F."/>
            <person name="Nguyen T."/>
            <person name="Nusskern D.R."/>
            <person name="Pfannkoch C.M."/>
            <person name="Sitter C."/>
            <person name="Sutton G.G."/>
            <person name="Venter J.C."/>
            <person name="Wang Z."/>
            <person name="Woodage T."/>
            <person name="Zheng X.H."/>
            <person name="Zhong F."/>
        </authorList>
    </citation>
    <scope>NUCLEOTIDE SEQUENCE [LARGE SCALE GENOMIC DNA]</scope>
    <source>
        <strain>BN</strain>
        <strain evidence="2">Sprague-Dawley</strain>
    </source>
</reference>
<dbReference type="AlphaFoldDB" id="A6I4L8"/>
<evidence type="ECO:0000313" key="2">
    <source>
        <dbReference type="Proteomes" id="UP000234681"/>
    </source>
</evidence>
<protein>
    <submittedName>
        <fullName evidence="1">Cyclin H, isoform CRA_b</fullName>
    </submittedName>
</protein>
<accession>A6I4L8</accession>
<sequence>MRNLVKKYEPPRSEEVAILKQKLERCHSSDLALNMVT</sequence>
<dbReference type="Proteomes" id="UP000234681">
    <property type="component" value="Chromosome 2"/>
</dbReference>
<evidence type="ECO:0000313" key="3">
    <source>
        <dbReference type="RGD" id="69419"/>
    </source>
</evidence>
<dbReference type="RGD" id="69419">
    <property type="gene designation" value="Ccnh"/>
</dbReference>
<evidence type="ECO:0000313" key="1">
    <source>
        <dbReference type="EMBL" id="EDM09976.1"/>
    </source>
</evidence>
<name>A6I4L8_RAT</name>
<proteinExistence type="predicted"/>
<keyword evidence="1" id="KW-0195">Cyclin</keyword>
<dbReference type="EMBL" id="CH473955">
    <property type="protein sequence ID" value="EDM09976.1"/>
    <property type="molecule type" value="Genomic_DNA"/>
</dbReference>